<evidence type="ECO:0000313" key="2">
    <source>
        <dbReference type="EMBL" id="KAF0917225.1"/>
    </source>
</evidence>
<evidence type="ECO:0000313" key="3">
    <source>
        <dbReference type="Proteomes" id="UP000479710"/>
    </source>
</evidence>
<comment type="caution">
    <text evidence="2">The sequence shown here is derived from an EMBL/GenBank/DDBJ whole genome shotgun (WGS) entry which is preliminary data.</text>
</comment>
<feature type="compositionally biased region" description="Polar residues" evidence="1">
    <location>
        <begin position="23"/>
        <end position="44"/>
    </location>
</feature>
<keyword evidence="3" id="KW-1185">Reference proteome</keyword>
<dbReference type="AlphaFoldDB" id="A0A6G1DWJ8"/>
<protein>
    <submittedName>
        <fullName evidence="2">Uncharacterized protein</fullName>
    </submittedName>
</protein>
<gene>
    <name evidence="2" type="ORF">E2562_017126</name>
</gene>
<accession>A0A6G1DWJ8</accession>
<proteinExistence type="predicted"/>
<name>A0A6G1DWJ8_9ORYZ</name>
<reference evidence="2 3" key="1">
    <citation type="submission" date="2019-11" db="EMBL/GenBank/DDBJ databases">
        <title>Whole genome sequence of Oryza granulata.</title>
        <authorList>
            <person name="Li W."/>
        </authorList>
    </citation>
    <scope>NUCLEOTIDE SEQUENCE [LARGE SCALE GENOMIC DNA]</scope>
    <source>
        <strain evidence="3">cv. Menghai</strain>
        <tissue evidence="2">Leaf</tissue>
    </source>
</reference>
<feature type="region of interest" description="Disordered" evidence="1">
    <location>
        <begin position="1"/>
        <end position="44"/>
    </location>
</feature>
<evidence type="ECO:0000256" key="1">
    <source>
        <dbReference type="SAM" id="MobiDB-lite"/>
    </source>
</evidence>
<sequence length="105" mass="10493">MAIAGSATPSTVSADAAPAFPSGLNTDRPTTERNASSLRSHLASGTASARAPALAGWSRGAATAVWFSDGAGAPFGALPAEIRHNRSTSAEDGPRLYSSALHTAS</sequence>
<organism evidence="2 3">
    <name type="scientific">Oryza meyeriana var. granulata</name>
    <dbReference type="NCBI Taxonomy" id="110450"/>
    <lineage>
        <taxon>Eukaryota</taxon>
        <taxon>Viridiplantae</taxon>
        <taxon>Streptophyta</taxon>
        <taxon>Embryophyta</taxon>
        <taxon>Tracheophyta</taxon>
        <taxon>Spermatophyta</taxon>
        <taxon>Magnoliopsida</taxon>
        <taxon>Liliopsida</taxon>
        <taxon>Poales</taxon>
        <taxon>Poaceae</taxon>
        <taxon>BOP clade</taxon>
        <taxon>Oryzoideae</taxon>
        <taxon>Oryzeae</taxon>
        <taxon>Oryzinae</taxon>
        <taxon>Oryza</taxon>
        <taxon>Oryza meyeriana</taxon>
    </lineage>
</organism>
<feature type="region of interest" description="Disordered" evidence="1">
    <location>
        <begin position="86"/>
        <end position="105"/>
    </location>
</feature>
<dbReference type="Proteomes" id="UP000479710">
    <property type="component" value="Unassembled WGS sequence"/>
</dbReference>
<dbReference type="EMBL" id="SPHZ02000005">
    <property type="protein sequence ID" value="KAF0917225.1"/>
    <property type="molecule type" value="Genomic_DNA"/>
</dbReference>